<name>A0A158M6I1_9BORD</name>
<dbReference type="Proteomes" id="UP000026682">
    <property type="component" value="Unassembled WGS sequence"/>
</dbReference>
<reference evidence="1 2" key="1">
    <citation type="submission" date="2014-03" db="EMBL/GenBank/DDBJ databases">
        <title>Genome sequence of Bordetella holmseii.</title>
        <authorList>
            <person name="Harvill E."/>
            <person name="Goodfield L.L."/>
            <person name="Ivanov Y."/>
            <person name="Meyer J.A."/>
            <person name="Newth C."/>
            <person name="Cassiday P."/>
            <person name="Tondella M.L."/>
            <person name="Liao P."/>
            <person name="Zimmerman J."/>
            <person name="Meert K."/>
            <person name="Wessel D."/>
            <person name="Berger J."/>
            <person name="Dean J.M."/>
            <person name="Holubkov R."/>
            <person name="Burr J."/>
            <person name="Liu T."/>
            <person name="Brinkac L.M."/>
            <person name="Sanka R."/>
            <person name="Kim M."/>
            <person name="Losada L."/>
        </authorList>
    </citation>
    <scope>NUCLEOTIDE SEQUENCE [LARGE SCALE GENOMIC DNA]</scope>
    <source>
        <strain evidence="1 2">CDC-H585-BH</strain>
    </source>
</reference>
<comment type="caution">
    <text evidence="1">The sequence shown here is derived from an EMBL/GenBank/DDBJ whole genome shotgun (WGS) entry which is preliminary data.</text>
</comment>
<protein>
    <submittedName>
        <fullName evidence="1">Uncharacterized protein</fullName>
    </submittedName>
</protein>
<dbReference type="AlphaFoldDB" id="A0A158M6I1"/>
<gene>
    <name evidence="1" type="ORF">L497_1053</name>
</gene>
<dbReference type="EMBL" id="JFZZ01000047">
    <property type="protein sequence ID" value="KAK95858.1"/>
    <property type="molecule type" value="Genomic_DNA"/>
</dbReference>
<evidence type="ECO:0000313" key="1">
    <source>
        <dbReference type="EMBL" id="KAK95858.1"/>
    </source>
</evidence>
<proteinExistence type="predicted"/>
<organism evidence="1 2">
    <name type="scientific">Bordetella holmesii CDC-H585-BH</name>
    <dbReference type="NCBI Taxonomy" id="1331206"/>
    <lineage>
        <taxon>Bacteria</taxon>
        <taxon>Pseudomonadati</taxon>
        <taxon>Pseudomonadota</taxon>
        <taxon>Betaproteobacteria</taxon>
        <taxon>Burkholderiales</taxon>
        <taxon>Alcaligenaceae</taxon>
        <taxon>Bordetella</taxon>
    </lineage>
</organism>
<evidence type="ECO:0000313" key="2">
    <source>
        <dbReference type="Proteomes" id="UP000026682"/>
    </source>
</evidence>
<accession>A0A158M6I1</accession>
<sequence>MLRSVINVLTASRLACGLTTFGLADPEAPPCFFFAENGAQLVPNTR</sequence>